<sequence>MSTAAASVLPRELVLRHVLLFHRHGDRAPVLTTIGDKWVMTSEELAFWGDKVATKEQLARLERAGKLVGADPTLPPPPPSKRGYEAPLGELTQKGVQHMRDKGKKLKEKYGHLVADASPEDKEHVYVLSSSVPRTVQSVQCLLHGMFHDDDEIDQVVEAIAAAASEAAAAPSTASTDTTMAATTGPMFHIRTYERNVLAPYHSLRVFMEIEAIVSDDVEKRAQQDKDEMAALAAHLREALGIADNIPFPWTAVRDGLTCRIAHDLPLPEGITPEIVDQISEYDAWLWYRLYEKKEFCFKAFKYGVEEVYTHLKKIVTESPRPAPKLSFFSAHDNSIVALVSALQLQVGHELPEYGTIVAFEIYEDVRTKDHYVKVLFEDREVPFAGHEHNPLCPFKHFEALAMEFLAFKE</sequence>
<dbReference type="EMBL" id="GL376636">
    <property type="status" value="NOT_ANNOTATED_CDS"/>
    <property type="molecule type" value="Genomic_DNA"/>
</dbReference>
<reference evidence="3" key="3">
    <citation type="submission" date="2015-02" db="UniProtKB">
        <authorList>
            <consortium name="EnsemblProtists"/>
        </authorList>
    </citation>
    <scope>IDENTIFICATION</scope>
    <source>
        <strain evidence="3">DAOM BR144</strain>
    </source>
</reference>
<evidence type="ECO:0000256" key="1">
    <source>
        <dbReference type="ARBA" id="ARBA00005375"/>
    </source>
</evidence>
<dbReference type="OMA" id="TYDTLHC"/>
<dbReference type="HOGENOM" id="CLU_030431_5_2_1"/>
<evidence type="ECO:0008006" key="5">
    <source>
        <dbReference type="Google" id="ProtNLM"/>
    </source>
</evidence>
<comment type="similarity">
    <text evidence="1">Belongs to the histidine acid phosphatase family.</text>
</comment>
<keyword evidence="2" id="KW-0378">Hydrolase</keyword>
<dbReference type="CDD" id="cd07061">
    <property type="entry name" value="HP_HAP_like"/>
    <property type="match status" value="1"/>
</dbReference>
<dbReference type="PANTHER" id="PTHR11567">
    <property type="entry name" value="ACID PHOSPHATASE-RELATED"/>
    <property type="match status" value="1"/>
</dbReference>
<dbReference type="eggNOG" id="KOG3720">
    <property type="taxonomic scope" value="Eukaryota"/>
</dbReference>
<dbReference type="InterPro" id="IPR033379">
    <property type="entry name" value="Acid_Pase_AS"/>
</dbReference>
<dbReference type="InterPro" id="IPR050645">
    <property type="entry name" value="Histidine_acid_phosphatase"/>
</dbReference>
<evidence type="ECO:0000313" key="3">
    <source>
        <dbReference type="EnsemblProtists" id="PYU1_T000138"/>
    </source>
</evidence>
<dbReference type="Proteomes" id="UP000019132">
    <property type="component" value="Unassembled WGS sequence"/>
</dbReference>
<dbReference type="EnsemblProtists" id="PYU1_T000138">
    <property type="protein sequence ID" value="PYU1_T000138"/>
    <property type="gene ID" value="PYU1_G000138"/>
</dbReference>
<reference evidence="4" key="2">
    <citation type="submission" date="2010-04" db="EMBL/GenBank/DDBJ databases">
        <authorList>
            <person name="Buell R."/>
            <person name="Hamilton J."/>
            <person name="Hostetler J."/>
        </authorList>
    </citation>
    <scope>NUCLEOTIDE SEQUENCE [LARGE SCALE GENOMIC DNA]</scope>
    <source>
        <strain evidence="4">DAOM:BR144</strain>
    </source>
</reference>
<dbReference type="AlphaFoldDB" id="K3W597"/>
<dbReference type="VEuPathDB" id="FungiDB:PYU1_G000138"/>
<dbReference type="GO" id="GO:0016791">
    <property type="term" value="F:phosphatase activity"/>
    <property type="evidence" value="ECO:0007669"/>
    <property type="project" value="TreeGrafter"/>
</dbReference>
<reference evidence="4" key="1">
    <citation type="journal article" date="2010" name="Genome Biol.">
        <title>Genome sequence of the necrotrophic plant pathogen Pythium ultimum reveals original pathogenicity mechanisms and effector repertoire.</title>
        <authorList>
            <person name="Levesque C.A."/>
            <person name="Brouwer H."/>
            <person name="Cano L."/>
            <person name="Hamilton J.P."/>
            <person name="Holt C."/>
            <person name="Huitema E."/>
            <person name="Raffaele S."/>
            <person name="Robideau G.P."/>
            <person name="Thines M."/>
            <person name="Win J."/>
            <person name="Zerillo M.M."/>
            <person name="Beakes G.W."/>
            <person name="Boore J.L."/>
            <person name="Busam D."/>
            <person name="Dumas B."/>
            <person name="Ferriera S."/>
            <person name="Fuerstenberg S.I."/>
            <person name="Gachon C.M."/>
            <person name="Gaulin E."/>
            <person name="Govers F."/>
            <person name="Grenville-Briggs L."/>
            <person name="Horner N."/>
            <person name="Hostetler J."/>
            <person name="Jiang R.H."/>
            <person name="Johnson J."/>
            <person name="Krajaejun T."/>
            <person name="Lin H."/>
            <person name="Meijer H.J."/>
            <person name="Moore B."/>
            <person name="Morris P."/>
            <person name="Phuntmart V."/>
            <person name="Puiu D."/>
            <person name="Shetty J."/>
            <person name="Stajich J.E."/>
            <person name="Tripathy S."/>
            <person name="Wawra S."/>
            <person name="van West P."/>
            <person name="Whitty B.R."/>
            <person name="Coutinho P.M."/>
            <person name="Henrissat B."/>
            <person name="Martin F."/>
            <person name="Thomas P.D."/>
            <person name="Tyler B.M."/>
            <person name="De Vries R.P."/>
            <person name="Kamoun S."/>
            <person name="Yandell M."/>
            <person name="Tisserat N."/>
            <person name="Buell C.R."/>
        </authorList>
    </citation>
    <scope>NUCLEOTIDE SEQUENCE</scope>
    <source>
        <strain evidence="4">DAOM:BR144</strain>
    </source>
</reference>
<dbReference type="SUPFAM" id="SSF53254">
    <property type="entry name" value="Phosphoglycerate mutase-like"/>
    <property type="match status" value="1"/>
</dbReference>
<evidence type="ECO:0000256" key="2">
    <source>
        <dbReference type="ARBA" id="ARBA00022801"/>
    </source>
</evidence>
<proteinExistence type="inferred from homology"/>
<dbReference type="InterPro" id="IPR029033">
    <property type="entry name" value="His_PPase_superfam"/>
</dbReference>
<protein>
    <recommendedName>
        <fullName evidence="5">Histidine acid phosphatase</fullName>
    </recommendedName>
</protein>
<keyword evidence="4" id="KW-1185">Reference proteome</keyword>
<dbReference type="PANTHER" id="PTHR11567:SF110">
    <property type="entry name" value="2-PHOSPHOXYLOSE PHOSPHATASE 1"/>
    <property type="match status" value="1"/>
</dbReference>
<accession>K3W597</accession>
<organism evidence="3 4">
    <name type="scientific">Globisporangium ultimum (strain ATCC 200006 / CBS 805.95 / DAOM BR144)</name>
    <name type="common">Pythium ultimum</name>
    <dbReference type="NCBI Taxonomy" id="431595"/>
    <lineage>
        <taxon>Eukaryota</taxon>
        <taxon>Sar</taxon>
        <taxon>Stramenopiles</taxon>
        <taxon>Oomycota</taxon>
        <taxon>Peronosporomycetes</taxon>
        <taxon>Pythiales</taxon>
        <taxon>Pythiaceae</taxon>
        <taxon>Globisporangium</taxon>
    </lineage>
</organism>
<dbReference type="PROSITE" id="PS00778">
    <property type="entry name" value="HIS_ACID_PHOSPHAT_2"/>
    <property type="match status" value="1"/>
</dbReference>
<evidence type="ECO:0000313" key="4">
    <source>
        <dbReference type="Proteomes" id="UP000019132"/>
    </source>
</evidence>
<dbReference type="InterPro" id="IPR000560">
    <property type="entry name" value="His_Pase_clade-2"/>
</dbReference>
<name>K3W597_GLOUD</name>
<dbReference type="Gene3D" id="3.40.50.1240">
    <property type="entry name" value="Phosphoglycerate mutase-like"/>
    <property type="match status" value="1"/>
</dbReference>
<dbReference type="Pfam" id="PF00328">
    <property type="entry name" value="His_Phos_2"/>
    <property type="match status" value="2"/>
</dbReference>
<dbReference type="STRING" id="431595.K3W597"/>
<dbReference type="InParanoid" id="K3W597"/>